<protein>
    <submittedName>
        <fullName evidence="1">Uncharacterized protein</fullName>
    </submittedName>
</protein>
<gene>
    <name evidence="1" type="ORF">SDC9_52616</name>
</gene>
<proteinExistence type="predicted"/>
<dbReference type="PROSITE" id="PS51257">
    <property type="entry name" value="PROKAR_LIPOPROTEIN"/>
    <property type="match status" value="1"/>
</dbReference>
<name>A0A644WRM6_9ZZZZ</name>
<dbReference type="AlphaFoldDB" id="A0A644WRM6"/>
<sequence>MLKNITRNQVVKICIGGIFLWMLLLTSCTDHQNNLSDQSFSSTKPILYTFTATPNMVTTPEVESTLTQQLVTSIRTIPPQYLELEDIIRITQGPVLVSTSSAEDPTYLYNGTVVTIQFEEDFLDNAYLNLDDLLNNQVDNSDIQITRYIGNEITYSLYPTNNSFYYYSKVGNLDFDLCVDNFKKMKLSSVEYSIQGDYFIYGGSYCVLTNEGRIALVNYIKDSDKFVGDWPQAVISLNVTVYRQKIE</sequence>
<accession>A0A644WRM6</accession>
<dbReference type="EMBL" id="VSSQ01001218">
    <property type="protein sequence ID" value="MPM06317.1"/>
    <property type="molecule type" value="Genomic_DNA"/>
</dbReference>
<comment type="caution">
    <text evidence="1">The sequence shown here is derived from an EMBL/GenBank/DDBJ whole genome shotgun (WGS) entry which is preliminary data.</text>
</comment>
<evidence type="ECO:0000313" key="1">
    <source>
        <dbReference type="EMBL" id="MPM06317.1"/>
    </source>
</evidence>
<organism evidence="1">
    <name type="scientific">bioreactor metagenome</name>
    <dbReference type="NCBI Taxonomy" id="1076179"/>
    <lineage>
        <taxon>unclassified sequences</taxon>
        <taxon>metagenomes</taxon>
        <taxon>ecological metagenomes</taxon>
    </lineage>
</organism>
<reference evidence="1" key="1">
    <citation type="submission" date="2019-08" db="EMBL/GenBank/DDBJ databases">
        <authorList>
            <person name="Kucharzyk K."/>
            <person name="Murdoch R.W."/>
            <person name="Higgins S."/>
            <person name="Loffler F."/>
        </authorList>
    </citation>
    <scope>NUCLEOTIDE SEQUENCE</scope>
</reference>